<dbReference type="Gene3D" id="3.30.450.20">
    <property type="entry name" value="PAS domain"/>
    <property type="match status" value="1"/>
</dbReference>
<feature type="transmembrane region" description="Helical" evidence="1">
    <location>
        <begin position="12"/>
        <end position="32"/>
    </location>
</feature>
<dbReference type="GO" id="GO:0016301">
    <property type="term" value="F:kinase activity"/>
    <property type="evidence" value="ECO:0007669"/>
    <property type="project" value="UniProtKB-KW"/>
</dbReference>
<reference evidence="3 4" key="1">
    <citation type="submission" date="2018-07" db="EMBL/GenBank/DDBJ databases">
        <title>Genome assembly of strain KB82.</title>
        <authorList>
            <person name="Kukolya J."/>
            <person name="Horvath B."/>
            <person name="Nagy I."/>
            <person name="Toth A."/>
        </authorList>
    </citation>
    <scope>NUCLEOTIDE SEQUENCE [LARGE SCALE GENOMIC DNA]</scope>
    <source>
        <strain evidence="3 4">Kb82</strain>
    </source>
</reference>
<name>A0ABR9TMU3_9FLAO</name>
<dbReference type="RefSeq" id="WP_194139872.1">
    <property type="nucleotide sequence ID" value="NZ_PRDM01000004.1"/>
</dbReference>
<dbReference type="Pfam" id="PF06580">
    <property type="entry name" value="His_kinase"/>
    <property type="match status" value="1"/>
</dbReference>
<keyword evidence="1" id="KW-0812">Transmembrane</keyword>
<feature type="transmembrane region" description="Helical" evidence="1">
    <location>
        <begin position="288"/>
        <end position="307"/>
    </location>
</feature>
<protein>
    <submittedName>
        <fullName evidence="3">Sensor histidine kinase</fullName>
    </submittedName>
</protein>
<feature type="domain" description="Signal transduction histidine kinase internal region" evidence="2">
    <location>
        <begin position="340"/>
        <end position="418"/>
    </location>
</feature>
<organism evidence="3 4">
    <name type="scientific">Flavobacterium hungaricum</name>
    <dbReference type="NCBI Taxonomy" id="2082725"/>
    <lineage>
        <taxon>Bacteria</taxon>
        <taxon>Pseudomonadati</taxon>
        <taxon>Bacteroidota</taxon>
        <taxon>Flavobacteriia</taxon>
        <taxon>Flavobacteriales</taxon>
        <taxon>Flavobacteriaceae</taxon>
        <taxon>Flavobacterium</taxon>
    </lineage>
</organism>
<evidence type="ECO:0000313" key="4">
    <source>
        <dbReference type="Proteomes" id="UP000640614"/>
    </source>
</evidence>
<proteinExistence type="predicted"/>
<dbReference type="InterPro" id="IPR010559">
    <property type="entry name" value="Sig_transdc_His_kin_internal"/>
</dbReference>
<dbReference type="InterPro" id="IPR050640">
    <property type="entry name" value="Bact_2-comp_sensor_kinase"/>
</dbReference>
<gene>
    <name evidence="3" type="ORF">C4F50_17355</name>
</gene>
<evidence type="ECO:0000256" key="1">
    <source>
        <dbReference type="SAM" id="Phobius"/>
    </source>
</evidence>
<evidence type="ECO:0000313" key="3">
    <source>
        <dbReference type="EMBL" id="MBE8726689.1"/>
    </source>
</evidence>
<dbReference type="Proteomes" id="UP000640614">
    <property type="component" value="Unassembled WGS sequence"/>
</dbReference>
<keyword evidence="4" id="KW-1185">Reference proteome</keyword>
<evidence type="ECO:0000259" key="2">
    <source>
        <dbReference type="Pfam" id="PF06580"/>
    </source>
</evidence>
<comment type="caution">
    <text evidence="3">The sequence shown here is derived from an EMBL/GenBank/DDBJ whole genome shotgun (WGS) entry which is preliminary data.</text>
</comment>
<keyword evidence="3" id="KW-0808">Transferase</keyword>
<dbReference type="PANTHER" id="PTHR34220">
    <property type="entry name" value="SENSOR HISTIDINE KINASE YPDA"/>
    <property type="match status" value="1"/>
</dbReference>
<keyword evidence="1" id="KW-1133">Transmembrane helix</keyword>
<dbReference type="PANTHER" id="PTHR34220:SF7">
    <property type="entry name" value="SENSOR HISTIDINE KINASE YPDA"/>
    <property type="match status" value="1"/>
</dbReference>
<accession>A0ABR9TMU3</accession>
<keyword evidence="1" id="KW-0472">Membrane</keyword>
<keyword evidence="3" id="KW-0418">Kinase</keyword>
<sequence length="524" mass="61269">MKFRLKKITSRKAFIIYVAVSILITVSSVYILSNLITDLTEKANDEVSERNFMKKQEFLSQEFSKFLEHENRVKHVLKISQQEDLAANLKVLSSVQSINFLVVDNWFQINDNKIQFGTDSISDAVKKDAAAFILKNKNTAHFSAVIPQGKDWVWRIYFKLNSKNTIVRYGYDINLRKLRDYFSNIDKSKSATNYAFIFDKSGRCIYHPDSTFIGKDIYKVSSTRPLDTIFTKKQDYVKRVTMSEFLKLDVIRFTKRLDLKNSHWFVCVNVPKFSMDENVEVIKKYSTWIYSITTVMLLLIFYLFSYANRRAYREKGIAIKEKNRLLVENEKIIKEKALIQLQQLKEQMNPHFLFNSLNSLYMLIGSDIKVAQKFTLNLSRIYRYLIDPPEENIVPLKDELLFIEKYIFLQQTRFKEELFFSIEIEDQAALEKHIPYLALQTVVENAIKHNAATQENPLTTKILIQTNQVIISNNLQTKSSAEPSTKFGLNYLKSIYNYYSKTDFKTSEKDGNFVCILPLISIHS</sequence>
<dbReference type="EMBL" id="PRDM01000004">
    <property type="protein sequence ID" value="MBE8726689.1"/>
    <property type="molecule type" value="Genomic_DNA"/>
</dbReference>